<evidence type="ECO:0000256" key="1">
    <source>
        <dbReference type="SAM" id="MobiDB-lite"/>
    </source>
</evidence>
<organism evidence="2 3">
    <name type="scientific">Stylosanthes scabra</name>
    <dbReference type="NCBI Taxonomy" id="79078"/>
    <lineage>
        <taxon>Eukaryota</taxon>
        <taxon>Viridiplantae</taxon>
        <taxon>Streptophyta</taxon>
        <taxon>Embryophyta</taxon>
        <taxon>Tracheophyta</taxon>
        <taxon>Spermatophyta</taxon>
        <taxon>Magnoliopsida</taxon>
        <taxon>eudicotyledons</taxon>
        <taxon>Gunneridae</taxon>
        <taxon>Pentapetalae</taxon>
        <taxon>rosids</taxon>
        <taxon>fabids</taxon>
        <taxon>Fabales</taxon>
        <taxon>Fabaceae</taxon>
        <taxon>Papilionoideae</taxon>
        <taxon>50 kb inversion clade</taxon>
        <taxon>dalbergioids sensu lato</taxon>
        <taxon>Dalbergieae</taxon>
        <taxon>Pterocarpus clade</taxon>
        <taxon>Stylosanthes</taxon>
    </lineage>
</organism>
<comment type="caution">
    <text evidence="2">The sequence shown here is derived from an EMBL/GenBank/DDBJ whole genome shotgun (WGS) entry which is preliminary data.</text>
</comment>
<evidence type="ECO:0000313" key="3">
    <source>
        <dbReference type="Proteomes" id="UP001341840"/>
    </source>
</evidence>
<sequence length="92" mass="10400">MLQKEICNVREVKVETGAAEARRLAEGKALRRHGARGVTAEGRDRAAEARRMRKQSDGEEKGSRATGKREEARRRRQQRLADVTFRAAVVIE</sequence>
<dbReference type="Proteomes" id="UP001341840">
    <property type="component" value="Unassembled WGS sequence"/>
</dbReference>
<keyword evidence="3" id="KW-1185">Reference proteome</keyword>
<protein>
    <submittedName>
        <fullName evidence="2">Uncharacterized protein</fullName>
    </submittedName>
</protein>
<feature type="compositionally biased region" description="Basic and acidic residues" evidence="1">
    <location>
        <begin position="41"/>
        <end position="73"/>
    </location>
</feature>
<reference evidence="2 3" key="1">
    <citation type="journal article" date="2023" name="Plants (Basel)">
        <title>Bridging the Gap: Combining Genomics and Transcriptomics Approaches to Understand Stylosanthes scabra, an Orphan Legume from the Brazilian Caatinga.</title>
        <authorList>
            <person name="Ferreira-Neto J.R.C."/>
            <person name="da Silva M.D."/>
            <person name="Binneck E."/>
            <person name="de Melo N.F."/>
            <person name="da Silva R.H."/>
            <person name="de Melo A.L.T.M."/>
            <person name="Pandolfi V."/>
            <person name="Bustamante F.O."/>
            <person name="Brasileiro-Vidal A.C."/>
            <person name="Benko-Iseppon A.M."/>
        </authorList>
    </citation>
    <scope>NUCLEOTIDE SEQUENCE [LARGE SCALE GENOMIC DNA]</scope>
    <source>
        <tissue evidence="2">Leaves</tissue>
    </source>
</reference>
<feature type="region of interest" description="Disordered" evidence="1">
    <location>
        <begin position="27"/>
        <end position="78"/>
    </location>
</feature>
<name>A0ABU6TL26_9FABA</name>
<dbReference type="EMBL" id="JASCZI010091043">
    <property type="protein sequence ID" value="MED6148633.1"/>
    <property type="molecule type" value="Genomic_DNA"/>
</dbReference>
<accession>A0ABU6TL26</accession>
<proteinExistence type="predicted"/>
<evidence type="ECO:0000313" key="2">
    <source>
        <dbReference type="EMBL" id="MED6148633.1"/>
    </source>
</evidence>
<gene>
    <name evidence="2" type="ORF">PIB30_054850</name>
</gene>